<dbReference type="RefSeq" id="WP_201685017.1">
    <property type="nucleotide sequence ID" value="NZ_JAEQNA010000006.1"/>
</dbReference>
<feature type="active site" description="Proton donor/acceptor" evidence="3">
    <location>
        <position position="145"/>
    </location>
</feature>
<feature type="binding site" evidence="4">
    <location>
        <position position="54"/>
    </location>
    <ligand>
        <name>pyruvate</name>
        <dbReference type="ChEBI" id="CHEBI:15361"/>
    </ligand>
</feature>
<protein>
    <submittedName>
        <fullName evidence="5">Dihydrodipicolinate synthase family protein</fullName>
    </submittedName>
</protein>
<accession>A0A936ZR40</accession>
<evidence type="ECO:0000313" key="5">
    <source>
        <dbReference type="EMBL" id="MBL0421938.1"/>
    </source>
</evidence>
<dbReference type="GO" id="GO:0008840">
    <property type="term" value="F:4-hydroxy-tetrahydrodipicolinate synthase activity"/>
    <property type="evidence" value="ECO:0007669"/>
    <property type="project" value="TreeGrafter"/>
</dbReference>
<name>A0A936ZR40_9BURK</name>
<dbReference type="PRINTS" id="PR00146">
    <property type="entry name" value="DHPICSNTHASE"/>
</dbReference>
<dbReference type="PANTHER" id="PTHR12128:SF67">
    <property type="entry name" value="BLR3884 PROTEIN"/>
    <property type="match status" value="1"/>
</dbReference>
<evidence type="ECO:0000313" key="6">
    <source>
        <dbReference type="Proteomes" id="UP000613011"/>
    </source>
</evidence>
<dbReference type="CDD" id="cd00408">
    <property type="entry name" value="DHDPS-like"/>
    <property type="match status" value="1"/>
</dbReference>
<dbReference type="Gene3D" id="3.20.20.70">
    <property type="entry name" value="Aldolase class I"/>
    <property type="match status" value="1"/>
</dbReference>
<dbReference type="InterPro" id="IPR013785">
    <property type="entry name" value="Aldolase_TIM"/>
</dbReference>
<dbReference type="PANTHER" id="PTHR12128">
    <property type="entry name" value="DIHYDRODIPICOLINATE SYNTHASE"/>
    <property type="match status" value="1"/>
</dbReference>
<evidence type="ECO:0000256" key="2">
    <source>
        <dbReference type="PIRNR" id="PIRNR001365"/>
    </source>
</evidence>
<dbReference type="PIRSF" id="PIRSF001365">
    <property type="entry name" value="DHDPS"/>
    <property type="match status" value="1"/>
</dbReference>
<comment type="caution">
    <text evidence="5">The sequence shown here is derived from an EMBL/GenBank/DDBJ whole genome shotgun (WGS) entry which is preliminary data.</text>
</comment>
<dbReference type="EMBL" id="JAEQNA010000006">
    <property type="protein sequence ID" value="MBL0421938.1"/>
    <property type="molecule type" value="Genomic_DNA"/>
</dbReference>
<reference evidence="5" key="1">
    <citation type="submission" date="2021-01" db="EMBL/GenBank/DDBJ databases">
        <title>Ramlibacter sp. strain AW1 16S ribosomal RNA gene Genome sequencing and assembly.</title>
        <authorList>
            <person name="Kang M."/>
        </authorList>
    </citation>
    <scope>NUCLEOTIDE SEQUENCE</scope>
    <source>
        <strain evidence="5">AW1</strain>
    </source>
</reference>
<dbReference type="Proteomes" id="UP000613011">
    <property type="component" value="Unassembled WGS sequence"/>
</dbReference>
<gene>
    <name evidence="5" type="ORF">JI739_16430</name>
</gene>
<keyword evidence="1 2" id="KW-0456">Lyase</keyword>
<evidence type="ECO:0000256" key="3">
    <source>
        <dbReference type="PIRSR" id="PIRSR001365-1"/>
    </source>
</evidence>
<keyword evidence="6" id="KW-1185">Reference proteome</keyword>
<feature type="binding site" evidence="4">
    <location>
        <position position="216"/>
    </location>
    <ligand>
        <name>pyruvate</name>
        <dbReference type="ChEBI" id="CHEBI:15361"/>
    </ligand>
</feature>
<feature type="active site" description="Schiff-base intermediate with substrate" evidence="3">
    <location>
        <position position="175"/>
    </location>
</feature>
<evidence type="ECO:0000256" key="4">
    <source>
        <dbReference type="PIRSR" id="PIRSR001365-2"/>
    </source>
</evidence>
<dbReference type="Pfam" id="PF00701">
    <property type="entry name" value="DHDPS"/>
    <property type="match status" value="1"/>
</dbReference>
<dbReference type="SUPFAM" id="SSF51569">
    <property type="entry name" value="Aldolase"/>
    <property type="match status" value="1"/>
</dbReference>
<dbReference type="InterPro" id="IPR002220">
    <property type="entry name" value="DapA-like"/>
</dbReference>
<dbReference type="SMART" id="SM01130">
    <property type="entry name" value="DHDPS"/>
    <property type="match status" value="1"/>
</dbReference>
<dbReference type="AlphaFoldDB" id="A0A936ZR40"/>
<comment type="similarity">
    <text evidence="2">Belongs to the DapA family.</text>
</comment>
<proteinExistence type="inferred from homology"/>
<organism evidence="5 6">
    <name type="scientific">Ramlibacter aurantiacus</name>
    <dbReference type="NCBI Taxonomy" id="2801330"/>
    <lineage>
        <taxon>Bacteria</taxon>
        <taxon>Pseudomonadati</taxon>
        <taxon>Pseudomonadota</taxon>
        <taxon>Betaproteobacteria</taxon>
        <taxon>Burkholderiales</taxon>
        <taxon>Comamonadaceae</taxon>
        <taxon>Ramlibacter</taxon>
    </lineage>
</organism>
<evidence type="ECO:0000256" key="1">
    <source>
        <dbReference type="ARBA" id="ARBA00023239"/>
    </source>
</evidence>
<sequence>MPAALESQTRLKGVIAAVATPFDASGEPDLPRYVDWCEWLLSHGCDALNLCGTTGEATSMPVAQRMALMSAAAERLPRERLMVGTGAAAVADAVELTRHAARLGFGAALVLPPFFYPDPSPQGLADYFERLADATAAQALPIYLYHIPANTKVPFTLEVIGLLRHRLGGRLRGLKDSAGDMGYARSVAAIAPDFDVFPSNEAVLLEARGGAFAGCISASANVNSELCARAWREGDDRALEVAKAMRAAVSRHNLVASVKAVVADLRSDPVYEKPLPPLVALSQEARQWVVQEVRRLRGSSL</sequence>